<dbReference type="eggNOG" id="COG1028">
    <property type="taxonomic scope" value="Bacteria"/>
</dbReference>
<feature type="compositionally biased region" description="Basic and acidic residues" evidence="3">
    <location>
        <begin position="1"/>
        <end position="11"/>
    </location>
</feature>
<name>F7YBS1_MESOW</name>
<gene>
    <name evidence="4" type="ordered locus">Mesop_4472</name>
</gene>
<dbReference type="PANTHER" id="PTHR43639">
    <property type="entry name" value="OXIDOREDUCTASE, SHORT-CHAIN DEHYDROGENASE/REDUCTASE FAMILY (AFU_ORTHOLOGUE AFUA_5G02870)"/>
    <property type="match status" value="1"/>
</dbReference>
<protein>
    <submittedName>
        <fullName evidence="4">Short-chain dehydrogenase/reductase SDR</fullName>
    </submittedName>
</protein>
<evidence type="ECO:0000256" key="3">
    <source>
        <dbReference type="SAM" id="MobiDB-lite"/>
    </source>
</evidence>
<evidence type="ECO:0000256" key="2">
    <source>
        <dbReference type="ARBA" id="ARBA00023002"/>
    </source>
</evidence>
<reference evidence="4 5" key="1">
    <citation type="submission" date="2010-10" db="EMBL/GenBank/DDBJ databases">
        <title>Complete sequence of Mesorhizobium opportunistum WSM2075.</title>
        <authorList>
            <consortium name="US DOE Joint Genome Institute"/>
            <person name="Lucas S."/>
            <person name="Copeland A."/>
            <person name="Lapidus A."/>
            <person name="Cheng J.-F."/>
            <person name="Bruce D."/>
            <person name="Goodwin L."/>
            <person name="Pitluck S."/>
            <person name="Chertkov O."/>
            <person name="Misra M."/>
            <person name="Detter J.C."/>
            <person name="Han C."/>
            <person name="Tapia R."/>
            <person name="Land M."/>
            <person name="Hauser L."/>
            <person name="Kyrpides N."/>
            <person name="Ovchinnikova G."/>
            <person name="Mavrommatis K.M."/>
            <person name="Tiwari R.P."/>
            <person name="Howieson J.G."/>
            <person name="O'Hara G.W."/>
            <person name="Nandasena K.G."/>
            <person name="Woyke T."/>
        </authorList>
    </citation>
    <scope>NUCLEOTIDE SEQUENCE [LARGE SCALE GENOMIC DNA]</scope>
    <source>
        <strain evidence="5">LMG 24607 / HAMBI 3007 / WSM2075</strain>
    </source>
</reference>
<dbReference type="PRINTS" id="PR00081">
    <property type="entry name" value="GDHRDH"/>
</dbReference>
<dbReference type="InterPro" id="IPR002347">
    <property type="entry name" value="SDR_fam"/>
</dbReference>
<dbReference type="RefSeq" id="WP_013895570.1">
    <property type="nucleotide sequence ID" value="NC_015675.1"/>
</dbReference>
<feature type="region of interest" description="Disordered" evidence="3">
    <location>
        <begin position="194"/>
        <end position="222"/>
    </location>
</feature>
<proteinExistence type="inferred from homology"/>
<dbReference type="FunFam" id="3.40.50.720:FF:000084">
    <property type="entry name" value="Short-chain dehydrogenase reductase"/>
    <property type="match status" value="1"/>
</dbReference>
<evidence type="ECO:0000256" key="1">
    <source>
        <dbReference type="ARBA" id="ARBA00006484"/>
    </source>
</evidence>
<comment type="similarity">
    <text evidence="1">Belongs to the short-chain dehydrogenases/reductases (SDR) family.</text>
</comment>
<evidence type="ECO:0000313" key="5">
    <source>
        <dbReference type="Proteomes" id="UP000001623"/>
    </source>
</evidence>
<evidence type="ECO:0000313" key="4">
    <source>
        <dbReference type="EMBL" id="AEH88895.1"/>
    </source>
</evidence>
<dbReference type="Pfam" id="PF13561">
    <property type="entry name" value="adh_short_C2"/>
    <property type="match status" value="1"/>
</dbReference>
<dbReference type="AlphaFoldDB" id="F7YBS1"/>
<organism evidence="4 5">
    <name type="scientific">Mesorhizobium opportunistum (strain LMG 24607 / HAMBI 3007 / WSM2075)</name>
    <dbReference type="NCBI Taxonomy" id="536019"/>
    <lineage>
        <taxon>Bacteria</taxon>
        <taxon>Pseudomonadati</taxon>
        <taxon>Pseudomonadota</taxon>
        <taxon>Alphaproteobacteria</taxon>
        <taxon>Hyphomicrobiales</taxon>
        <taxon>Phyllobacteriaceae</taxon>
        <taxon>Mesorhizobium</taxon>
    </lineage>
</organism>
<dbReference type="SUPFAM" id="SSF51735">
    <property type="entry name" value="NAD(P)-binding Rossmann-fold domains"/>
    <property type="match status" value="1"/>
</dbReference>
<sequence>MSSTKLNDRRLNGPRLHGKSALVTGGSRGIGAAIARRLAADGASVALTYVHGEEQARSVVAEIEAEGGRAIAIKADNKDAAAIDRAVDDAVAAFGRLDILVNSAGIWRAAPIDTLSLADFDETMSVNLRAPFIASKAAARHMGEGGRIISIGSNLAERVTDTSLGAYSASKAALVGLTKALARDLGPRGITANIVHPGSTDTDMNPADGPHAEHQRRKMATPRFGKADDIAGMVAWLAGPEGRFVTGAALTIDGGANA</sequence>
<feature type="region of interest" description="Disordered" evidence="3">
    <location>
        <begin position="1"/>
        <end position="20"/>
    </location>
</feature>
<dbReference type="InterPro" id="IPR020904">
    <property type="entry name" value="Sc_DH/Rdtase_CS"/>
</dbReference>
<dbReference type="PANTHER" id="PTHR43639:SF1">
    <property type="entry name" value="SHORT-CHAIN DEHYDROGENASE_REDUCTASE FAMILY PROTEIN"/>
    <property type="match status" value="1"/>
</dbReference>
<dbReference type="PRINTS" id="PR00080">
    <property type="entry name" value="SDRFAMILY"/>
</dbReference>
<dbReference type="Proteomes" id="UP000001623">
    <property type="component" value="Chromosome"/>
</dbReference>
<dbReference type="GO" id="GO:0016491">
    <property type="term" value="F:oxidoreductase activity"/>
    <property type="evidence" value="ECO:0007669"/>
    <property type="project" value="UniProtKB-KW"/>
</dbReference>
<dbReference type="HOGENOM" id="CLU_010194_1_3_5"/>
<dbReference type="STRING" id="536019.Mesop_4472"/>
<dbReference type="InterPro" id="IPR036291">
    <property type="entry name" value="NAD(P)-bd_dom_sf"/>
</dbReference>
<dbReference type="PROSITE" id="PS00061">
    <property type="entry name" value="ADH_SHORT"/>
    <property type="match status" value="1"/>
</dbReference>
<dbReference type="Gene3D" id="3.40.50.720">
    <property type="entry name" value="NAD(P)-binding Rossmann-like Domain"/>
    <property type="match status" value="1"/>
</dbReference>
<dbReference type="EMBL" id="CP002279">
    <property type="protein sequence ID" value="AEH88895.1"/>
    <property type="molecule type" value="Genomic_DNA"/>
</dbReference>
<keyword evidence="2" id="KW-0560">Oxidoreductase</keyword>
<accession>F7YBS1</accession>
<dbReference type="KEGG" id="mop:Mesop_4472"/>